<dbReference type="PANTHER" id="PTHR30055">
    <property type="entry name" value="HTH-TYPE TRANSCRIPTIONAL REGULATOR RUTR"/>
    <property type="match status" value="1"/>
</dbReference>
<dbReference type="SUPFAM" id="SSF48498">
    <property type="entry name" value="Tetracyclin repressor-like, C-terminal domain"/>
    <property type="match status" value="1"/>
</dbReference>
<dbReference type="PANTHER" id="PTHR30055:SF146">
    <property type="entry name" value="HTH-TYPE TRANSCRIPTIONAL DUAL REGULATOR CECR"/>
    <property type="match status" value="1"/>
</dbReference>
<proteinExistence type="predicted"/>
<dbReference type="Proteomes" id="UP000291301">
    <property type="component" value="Unassembled WGS sequence"/>
</dbReference>
<dbReference type="Pfam" id="PF00440">
    <property type="entry name" value="TetR_N"/>
    <property type="match status" value="1"/>
</dbReference>
<dbReference type="InterPro" id="IPR001647">
    <property type="entry name" value="HTH_TetR"/>
</dbReference>
<dbReference type="OrthoDB" id="7914379at2"/>
<dbReference type="InterPro" id="IPR036271">
    <property type="entry name" value="Tet_transcr_reg_TetR-rel_C_sf"/>
</dbReference>
<feature type="DNA-binding region" description="H-T-H motif" evidence="2">
    <location>
        <begin position="42"/>
        <end position="61"/>
    </location>
</feature>
<evidence type="ECO:0000313" key="4">
    <source>
        <dbReference type="EMBL" id="TCD15502.1"/>
    </source>
</evidence>
<dbReference type="Pfam" id="PF14246">
    <property type="entry name" value="TetR_C_7"/>
    <property type="match status" value="1"/>
</dbReference>
<dbReference type="Gene3D" id="1.10.10.60">
    <property type="entry name" value="Homeodomain-like"/>
    <property type="match status" value="1"/>
</dbReference>
<sequence>MNSHEEAGSKANSNGDDFAPRQADVLEAALALLVERGGAGLTTARLARSANCSKESIYKWFGDRDGLLAAMVTYQASKVGIGEPCGGTSSAAEFRAQLLGFAHDLLTVLSGPTSLALNRVAIGEAGHDDANLGGLLIERGRRMIERRASGLLEAGRAQGYLRFDDRDEAFNTLYGLIVGDLHVRLLLGDKVPAMASRVAIERQAATAISNFYRLYGAPETIQTVNT</sequence>
<evidence type="ECO:0000259" key="3">
    <source>
        <dbReference type="PROSITE" id="PS50977"/>
    </source>
</evidence>
<dbReference type="GO" id="GO:0000976">
    <property type="term" value="F:transcription cis-regulatory region binding"/>
    <property type="evidence" value="ECO:0007669"/>
    <property type="project" value="TreeGrafter"/>
</dbReference>
<dbReference type="EMBL" id="SJST01000002">
    <property type="protein sequence ID" value="TCD15502.1"/>
    <property type="molecule type" value="Genomic_DNA"/>
</dbReference>
<dbReference type="InterPro" id="IPR050109">
    <property type="entry name" value="HTH-type_TetR-like_transc_reg"/>
</dbReference>
<feature type="domain" description="HTH tetR-type" evidence="3">
    <location>
        <begin position="19"/>
        <end position="79"/>
    </location>
</feature>
<gene>
    <name evidence="4" type="ORF">E0D97_06445</name>
</gene>
<protein>
    <submittedName>
        <fullName evidence="4">TetR/AcrR family transcriptional regulator</fullName>
    </submittedName>
</protein>
<dbReference type="Gene3D" id="1.10.357.10">
    <property type="entry name" value="Tetracycline Repressor, domain 2"/>
    <property type="match status" value="1"/>
</dbReference>
<reference evidence="4 5" key="1">
    <citation type="journal article" date="2015" name="Antonie Van Leeuwenhoek">
        <title>Oricola cellulosilytica gen. nov., sp. nov., a cellulose-degrading bacterium of the family Phyllobacteriaceae isolated from surface seashore water, and emended descriptions of Mesorhizobium loti and Phyllobacterium myrsinacearum.</title>
        <authorList>
            <person name="Hameed A."/>
            <person name="Shahina M."/>
            <person name="Lai W.A."/>
            <person name="Lin S.Y."/>
            <person name="Young L.S."/>
            <person name="Liu Y.C."/>
            <person name="Hsu Y.H."/>
            <person name="Young C.C."/>
        </authorList>
    </citation>
    <scope>NUCLEOTIDE SEQUENCE [LARGE SCALE GENOMIC DNA]</scope>
    <source>
        <strain evidence="4 5">KCTC 52183</strain>
    </source>
</reference>
<comment type="caution">
    <text evidence="4">The sequence shown here is derived from an EMBL/GenBank/DDBJ whole genome shotgun (WGS) entry which is preliminary data.</text>
</comment>
<dbReference type="PROSITE" id="PS50977">
    <property type="entry name" value="HTH_TETR_2"/>
    <property type="match status" value="1"/>
</dbReference>
<dbReference type="PRINTS" id="PR00455">
    <property type="entry name" value="HTHTETR"/>
</dbReference>
<keyword evidence="1 2" id="KW-0238">DNA-binding</keyword>
<evidence type="ECO:0000256" key="1">
    <source>
        <dbReference type="ARBA" id="ARBA00023125"/>
    </source>
</evidence>
<dbReference type="InterPro" id="IPR039536">
    <property type="entry name" value="TetR_C_Proteobacteria"/>
</dbReference>
<accession>A0A4R0PDD4</accession>
<evidence type="ECO:0000313" key="5">
    <source>
        <dbReference type="Proteomes" id="UP000291301"/>
    </source>
</evidence>
<dbReference type="SUPFAM" id="SSF46689">
    <property type="entry name" value="Homeodomain-like"/>
    <property type="match status" value="1"/>
</dbReference>
<keyword evidence="5" id="KW-1185">Reference proteome</keyword>
<dbReference type="AlphaFoldDB" id="A0A4R0PDD4"/>
<dbReference type="InterPro" id="IPR009057">
    <property type="entry name" value="Homeodomain-like_sf"/>
</dbReference>
<dbReference type="GO" id="GO:0003700">
    <property type="term" value="F:DNA-binding transcription factor activity"/>
    <property type="evidence" value="ECO:0007669"/>
    <property type="project" value="TreeGrafter"/>
</dbReference>
<organism evidence="4 5">
    <name type="scientific">Oricola cellulosilytica</name>
    <dbReference type="NCBI Taxonomy" id="1429082"/>
    <lineage>
        <taxon>Bacteria</taxon>
        <taxon>Pseudomonadati</taxon>
        <taxon>Pseudomonadota</taxon>
        <taxon>Alphaproteobacteria</taxon>
        <taxon>Hyphomicrobiales</taxon>
        <taxon>Ahrensiaceae</taxon>
        <taxon>Oricola</taxon>
    </lineage>
</organism>
<name>A0A4R0PDD4_9HYPH</name>
<dbReference type="RefSeq" id="WP_131567637.1">
    <property type="nucleotide sequence ID" value="NZ_JAINFK010000004.1"/>
</dbReference>
<evidence type="ECO:0000256" key="2">
    <source>
        <dbReference type="PROSITE-ProRule" id="PRU00335"/>
    </source>
</evidence>